<proteinExistence type="predicted"/>
<dbReference type="InParanoid" id="A0A2P5EYA2"/>
<reference evidence="2" key="1">
    <citation type="submission" date="2016-06" db="EMBL/GenBank/DDBJ databases">
        <title>Parallel loss of symbiosis genes in relatives of nitrogen-fixing non-legume Parasponia.</title>
        <authorList>
            <person name="Van Velzen R."/>
            <person name="Holmer R."/>
            <person name="Bu F."/>
            <person name="Rutten L."/>
            <person name="Van Zeijl A."/>
            <person name="Liu W."/>
            <person name="Santuari L."/>
            <person name="Cao Q."/>
            <person name="Sharma T."/>
            <person name="Shen D."/>
            <person name="Roswanjaya Y."/>
            <person name="Wardhani T."/>
            <person name="Kalhor M.S."/>
            <person name="Jansen J."/>
            <person name="Van den Hoogen J."/>
            <person name="Gungor B."/>
            <person name="Hartog M."/>
            <person name="Hontelez J."/>
            <person name="Verver J."/>
            <person name="Yang W.-C."/>
            <person name="Schijlen E."/>
            <person name="Repin R."/>
            <person name="Schilthuizen M."/>
            <person name="Schranz E."/>
            <person name="Heidstra R."/>
            <person name="Miyata K."/>
            <person name="Fedorova E."/>
            <person name="Kohlen W."/>
            <person name="Bisseling T."/>
            <person name="Smit S."/>
            <person name="Geurts R."/>
        </authorList>
    </citation>
    <scope>NUCLEOTIDE SEQUENCE [LARGE SCALE GENOMIC DNA]</scope>
    <source>
        <strain evidence="2">cv. RG33-2</strain>
    </source>
</reference>
<dbReference type="AlphaFoldDB" id="A0A2P5EYA2"/>
<dbReference type="OrthoDB" id="10280641at2759"/>
<sequence>MQFPIFHPIYRSMQLLLYSLVHSRVETRPLYLPIQPDHWYLEGTKVSSQNSKRKDDVVHPWLLAYKVIRATYYMNKFCAIVLVIETGRETYLKSGLGSKRRVKRSNTRKSIESFVINRKRLVQAMITNLQNKRLSLEILCTKLIPRTRKLKRRIKFRKSQIP</sequence>
<name>A0A2P5EYA2_TREOI</name>
<gene>
    <name evidence="1" type="ORF">TorRG33x02_137790</name>
</gene>
<keyword evidence="2" id="KW-1185">Reference proteome</keyword>
<dbReference type="EMBL" id="JXTC01000083">
    <property type="protein sequence ID" value="PON90494.1"/>
    <property type="molecule type" value="Genomic_DNA"/>
</dbReference>
<evidence type="ECO:0000313" key="2">
    <source>
        <dbReference type="Proteomes" id="UP000237000"/>
    </source>
</evidence>
<protein>
    <submittedName>
        <fullName evidence="1">Uncharacterized protein</fullName>
    </submittedName>
</protein>
<comment type="caution">
    <text evidence="1">The sequence shown here is derived from an EMBL/GenBank/DDBJ whole genome shotgun (WGS) entry which is preliminary data.</text>
</comment>
<accession>A0A2P5EYA2</accession>
<evidence type="ECO:0000313" key="1">
    <source>
        <dbReference type="EMBL" id="PON90494.1"/>
    </source>
</evidence>
<organism evidence="1 2">
    <name type="scientific">Trema orientale</name>
    <name type="common">Charcoal tree</name>
    <name type="synonym">Celtis orientalis</name>
    <dbReference type="NCBI Taxonomy" id="63057"/>
    <lineage>
        <taxon>Eukaryota</taxon>
        <taxon>Viridiplantae</taxon>
        <taxon>Streptophyta</taxon>
        <taxon>Embryophyta</taxon>
        <taxon>Tracheophyta</taxon>
        <taxon>Spermatophyta</taxon>
        <taxon>Magnoliopsida</taxon>
        <taxon>eudicotyledons</taxon>
        <taxon>Gunneridae</taxon>
        <taxon>Pentapetalae</taxon>
        <taxon>rosids</taxon>
        <taxon>fabids</taxon>
        <taxon>Rosales</taxon>
        <taxon>Cannabaceae</taxon>
        <taxon>Trema</taxon>
    </lineage>
</organism>
<dbReference type="Proteomes" id="UP000237000">
    <property type="component" value="Unassembled WGS sequence"/>
</dbReference>